<feature type="transmembrane region" description="Helical" evidence="5">
    <location>
        <begin position="174"/>
        <end position="195"/>
    </location>
</feature>
<evidence type="ECO:0000313" key="8">
    <source>
        <dbReference type="Proteomes" id="UP000037688"/>
    </source>
</evidence>
<dbReference type="Gene3D" id="3.40.1710.10">
    <property type="entry name" value="abc type-2 transporter like domain"/>
    <property type="match status" value="1"/>
</dbReference>
<dbReference type="InterPro" id="IPR013525">
    <property type="entry name" value="ABC2_TM"/>
</dbReference>
<name>A0A0M9BPN7_9BACL</name>
<reference evidence="7 8" key="1">
    <citation type="submission" date="2015-08" db="EMBL/GenBank/DDBJ databases">
        <title>Draft genome sequence of cellulolytic and xylanolytic Paenibacillus sp. A59, isolated from a decaying forest soil from Patagonia, Argentina.</title>
        <authorList>
            <person name="Ghio S."/>
            <person name="Caceres A.M."/>
            <person name="Talia P."/>
            <person name="Grasso D."/>
            <person name="Campos E."/>
        </authorList>
    </citation>
    <scope>NUCLEOTIDE SEQUENCE [LARGE SCALE GENOMIC DNA]</scope>
    <source>
        <strain evidence="7 8">A59</strain>
    </source>
</reference>
<proteinExistence type="predicted"/>
<feature type="transmembrane region" description="Helical" evidence="5">
    <location>
        <begin position="248"/>
        <end position="268"/>
    </location>
</feature>
<dbReference type="AlphaFoldDB" id="A0A0M9BPN7"/>
<keyword evidence="2 5" id="KW-0812">Transmembrane</keyword>
<evidence type="ECO:0000256" key="1">
    <source>
        <dbReference type="ARBA" id="ARBA00004141"/>
    </source>
</evidence>
<comment type="subcellular location">
    <subcellularLocation>
        <location evidence="1">Membrane</location>
        <topology evidence="1">Multi-pass membrane protein</topology>
    </subcellularLocation>
</comment>
<feature type="domain" description="ABC-2 type transporter transmembrane" evidence="6">
    <location>
        <begin position="4"/>
        <end position="344"/>
    </location>
</feature>
<dbReference type="Proteomes" id="UP000037688">
    <property type="component" value="Unassembled WGS sequence"/>
</dbReference>
<gene>
    <name evidence="7" type="ORF">AMS66_11070</name>
</gene>
<dbReference type="InterPro" id="IPR051328">
    <property type="entry name" value="T7SS_ABC-Transporter"/>
</dbReference>
<feature type="transmembrane region" description="Helical" evidence="5">
    <location>
        <begin position="216"/>
        <end position="236"/>
    </location>
</feature>
<evidence type="ECO:0000313" key="7">
    <source>
        <dbReference type="EMBL" id="KOY16610.1"/>
    </source>
</evidence>
<keyword evidence="4 5" id="KW-0472">Membrane</keyword>
<evidence type="ECO:0000256" key="3">
    <source>
        <dbReference type="ARBA" id="ARBA00022989"/>
    </source>
</evidence>
<evidence type="ECO:0000259" key="6">
    <source>
        <dbReference type="Pfam" id="PF12698"/>
    </source>
</evidence>
<dbReference type="EMBL" id="LITU01000053">
    <property type="protein sequence ID" value="KOY16610.1"/>
    <property type="molecule type" value="Genomic_DNA"/>
</dbReference>
<protein>
    <recommendedName>
        <fullName evidence="6">ABC-2 type transporter transmembrane domain-containing protein</fullName>
    </recommendedName>
</protein>
<keyword evidence="3 5" id="KW-1133">Transmembrane helix</keyword>
<dbReference type="GO" id="GO:0140359">
    <property type="term" value="F:ABC-type transporter activity"/>
    <property type="evidence" value="ECO:0007669"/>
    <property type="project" value="InterPro"/>
</dbReference>
<dbReference type="Pfam" id="PF12698">
    <property type="entry name" value="ABC2_membrane_3"/>
    <property type="match status" value="1"/>
</dbReference>
<evidence type="ECO:0000256" key="2">
    <source>
        <dbReference type="ARBA" id="ARBA00022692"/>
    </source>
</evidence>
<comment type="caution">
    <text evidence="7">The sequence shown here is derived from an EMBL/GenBank/DDBJ whole genome shotgun (WGS) entry which is preliminary data.</text>
</comment>
<feature type="transmembrane region" description="Helical" evidence="5">
    <location>
        <begin position="330"/>
        <end position="348"/>
    </location>
</feature>
<accession>A0A0M9BPN7</accession>
<dbReference type="PANTHER" id="PTHR43077">
    <property type="entry name" value="TRANSPORT PERMEASE YVFS-RELATED"/>
    <property type="match status" value="1"/>
</dbReference>
<organism evidence="7 8">
    <name type="scientific">Paenibacillus xylanivorans</name>
    <dbReference type="NCBI Taxonomy" id="1705561"/>
    <lineage>
        <taxon>Bacteria</taxon>
        <taxon>Bacillati</taxon>
        <taxon>Bacillota</taxon>
        <taxon>Bacilli</taxon>
        <taxon>Bacillales</taxon>
        <taxon>Paenibacillaceae</taxon>
        <taxon>Paenibacillus</taxon>
    </lineage>
</organism>
<dbReference type="GO" id="GO:0016020">
    <property type="term" value="C:membrane"/>
    <property type="evidence" value="ECO:0007669"/>
    <property type="project" value="UniProtKB-SubCell"/>
</dbReference>
<evidence type="ECO:0000256" key="4">
    <source>
        <dbReference type="ARBA" id="ARBA00023136"/>
    </source>
</evidence>
<dbReference type="PANTHER" id="PTHR43077:SF5">
    <property type="entry name" value="PHAGE INFECTION PROTEIN"/>
    <property type="match status" value="1"/>
</dbReference>
<dbReference type="PATRIC" id="fig|1705561.3.peg.2080"/>
<evidence type="ECO:0000256" key="5">
    <source>
        <dbReference type="SAM" id="Phobius"/>
    </source>
</evidence>
<sequence>MIVLYQILMLTIFMSGYSAIPKNVPQLTVAIVNEDTQSGASFVENLEKQLPFNIITDDSLEEAKVGLEDRNIHMVIHIPADFTKNLSAQDAHAQLDYLINESNPTTVTSMMKTVSTEITAGLQAQVQSQSFEGVLNSMQVPADQSKQIVEATMGKVSSNLVMTNPQPAGMQNQMAPMFITMALYVGAMIYSMQSVGGLRSLQHQMGKWKAFFSLRMVNLLISLIAPLIAIGIYYMVQGYGMETFMKLWLLHSVQLFVCIEFTSIFIMLLGQGGMLLNLPILLSQTIANGTTLPPEMMPGYFKFMSHITPMFYSTHLDYNILFGGGKSFDYGIGLALVGLAAFAINIVIHHFKSARQPDAVKETVQQSVMV</sequence>
<keyword evidence="8" id="KW-1185">Reference proteome</keyword>